<evidence type="ECO:0000256" key="4">
    <source>
        <dbReference type="SAM" id="MobiDB-lite"/>
    </source>
</evidence>
<protein>
    <submittedName>
        <fullName evidence="6">Shugoshin-1</fullName>
    </submittedName>
</protein>
<keyword evidence="3" id="KW-0175">Coiled coil</keyword>
<dbReference type="GO" id="GO:0005634">
    <property type="term" value="C:nucleus"/>
    <property type="evidence" value="ECO:0007669"/>
    <property type="project" value="InterPro"/>
</dbReference>
<reference evidence="6 7" key="3">
    <citation type="submission" date="2019-11" db="EMBL/GenBank/DDBJ databases">
        <title>A de novo genome assembly of a pear dwarfing rootstock.</title>
        <authorList>
            <person name="Wang F."/>
            <person name="Wang J."/>
            <person name="Li S."/>
            <person name="Zhang Y."/>
            <person name="Fang M."/>
            <person name="Ma L."/>
            <person name="Zhao Y."/>
            <person name="Jiang S."/>
        </authorList>
    </citation>
    <scope>NUCLEOTIDE SEQUENCE [LARGE SCALE GENOMIC DNA]</scope>
    <source>
        <strain evidence="6">S2</strain>
        <tissue evidence="6">Leaf</tissue>
    </source>
</reference>
<evidence type="ECO:0000256" key="2">
    <source>
        <dbReference type="ARBA" id="ARBA00022829"/>
    </source>
</evidence>
<evidence type="ECO:0000256" key="3">
    <source>
        <dbReference type="SAM" id="Coils"/>
    </source>
</evidence>
<feature type="coiled-coil region" evidence="3">
    <location>
        <begin position="90"/>
        <end position="117"/>
    </location>
</feature>
<sequence>MEGLIILDTDNGGAGDSKAKGEKIAKGLSIGSHSRKRLADISNLQPQQPKPSIQQVKQQFDSDTNKEYIDNLQKENRTLMKLLTDRNKIIELSRVEIQNLRINLQKVQHQNLQLAQANSQILGELNLGKDKLKALQHEIGCKNGLLKLRKLEAEEKPKRVTFQSTENQVEGLTKCVEAGESLQADKKDGPCNTQRNRHPKNPLVASHTVEAVEVKEKADNKRGLRRQSARFKTEEHEATEEMPETNGCKIPVSPLCSNVVHKSQTTFSSTEKEAPAIEAVQANKKAYHKRNFKRQSAKLKTEEQEATEEMFETNGDKIPVSLLRDNVVHASETICPLGGKDDSTSAAVQTKEKAYNNRRFTRQSAKLKTEVQAAPEAFGTNGEKFHVSHLCHNVVHESAPTCSVLETEDPITEAVQAKEKADNKRRLTRQSARFKTEELFETNDDTVHVSPLSDDVVHESGSTCSSVKKEDEGYTAPRSEGQECRRSSARPLRRATQMIKSYKETPVNVKMRREN</sequence>
<dbReference type="Pfam" id="PF07557">
    <property type="entry name" value="Shugoshin_C"/>
    <property type="match status" value="1"/>
</dbReference>
<dbReference type="AlphaFoldDB" id="A0A5N5EYE9"/>
<name>A0A5N5EYE9_9ROSA</name>
<dbReference type="PANTHER" id="PTHR34373">
    <property type="entry name" value="SHUGOSHIN 2"/>
    <property type="match status" value="1"/>
</dbReference>
<dbReference type="OrthoDB" id="770508at2759"/>
<reference evidence="7" key="2">
    <citation type="submission" date="2019-10" db="EMBL/GenBank/DDBJ databases">
        <title>A de novo genome assembly of a pear dwarfing rootstock.</title>
        <authorList>
            <person name="Wang F."/>
            <person name="Wang J."/>
            <person name="Li S."/>
            <person name="Zhang Y."/>
            <person name="Fang M."/>
            <person name="Ma L."/>
            <person name="Zhao Y."/>
            <person name="Jiang S."/>
        </authorList>
    </citation>
    <scope>NUCLEOTIDE SEQUENCE [LARGE SCALE GENOMIC DNA]</scope>
</reference>
<dbReference type="GO" id="GO:0000775">
    <property type="term" value="C:chromosome, centromeric region"/>
    <property type="evidence" value="ECO:0007669"/>
    <property type="project" value="InterPro"/>
</dbReference>
<organism evidence="6 7">
    <name type="scientific">Pyrus ussuriensis x Pyrus communis</name>
    <dbReference type="NCBI Taxonomy" id="2448454"/>
    <lineage>
        <taxon>Eukaryota</taxon>
        <taxon>Viridiplantae</taxon>
        <taxon>Streptophyta</taxon>
        <taxon>Embryophyta</taxon>
        <taxon>Tracheophyta</taxon>
        <taxon>Spermatophyta</taxon>
        <taxon>Magnoliopsida</taxon>
        <taxon>eudicotyledons</taxon>
        <taxon>Gunneridae</taxon>
        <taxon>Pentapetalae</taxon>
        <taxon>rosids</taxon>
        <taxon>fabids</taxon>
        <taxon>Rosales</taxon>
        <taxon>Rosaceae</taxon>
        <taxon>Amygdaloideae</taxon>
        <taxon>Maleae</taxon>
        <taxon>Pyrus</taxon>
    </lineage>
</organism>
<evidence type="ECO:0000313" key="6">
    <source>
        <dbReference type="EMBL" id="KAB2595939.1"/>
    </source>
</evidence>
<feature type="domain" description="Shugoshin C-terminal" evidence="5">
    <location>
        <begin position="489"/>
        <end position="513"/>
    </location>
</feature>
<evidence type="ECO:0000256" key="1">
    <source>
        <dbReference type="ARBA" id="ARBA00010845"/>
    </source>
</evidence>
<dbReference type="GO" id="GO:0034090">
    <property type="term" value="P:maintenance of meiotic sister chromatid cohesion"/>
    <property type="evidence" value="ECO:0007669"/>
    <property type="project" value="InterPro"/>
</dbReference>
<dbReference type="GO" id="GO:0045144">
    <property type="term" value="P:meiotic sister chromatid segregation"/>
    <property type="evidence" value="ECO:0007669"/>
    <property type="project" value="InterPro"/>
</dbReference>
<keyword evidence="2" id="KW-0159">Chromosome partition</keyword>
<reference evidence="6 7" key="1">
    <citation type="submission" date="2019-09" db="EMBL/GenBank/DDBJ databases">
        <authorList>
            <person name="Ou C."/>
        </authorList>
    </citation>
    <scope>NUCLEOTIDE SEQUENCE [LARGE SCALE GENOMIC DNA]</scope>
    <source>
        <strain evidence="6">S2</strain>
        <tissue evidence="6">Leaf</tissue>
    </source>
</reference>
<dbReference type="PANTHER" id="PTHR34373:SF9">
    <property type="entry name" value="SHUGOSHIN 2"/>
    <property type="match status" value="1"/>
</dbReference>
<dbReference type="InterPro" id="IPR044693">
    <property type="entry name" value="SGO_plant"/>
</dbReference>
<feature type="region of interest" description="Disordered" evidence="4">
    <location>
        <begin position="217"/>
        <end position="246"/>
    </location>
</feature>
<evidence type="ECO:0000313" key="7">
    <source>
        <dbReference type="Proteomes" id="UP000327157"/>
    </source>
</evidence>
<accession>A0A5N5EYE9</accession>
<keyword evidence="7" id="KW-1185">Reference proteome</keyword>
<evidence type="ECO:0000259" key="5">
    <source>
        <dbReference type="Pfam" id="PF07557"/>
    </source>
</evidence>
<comment type="caution">
    <text evidence="6">The sequence shown here is derived from an EMBL/GenBank/DDBJ whole genome shotgun (WGS) entry which is preliminary data.</text>
</comment>
<dbReference type="EMBL" id="SMOL01000781">
    <property type="protein sequence ID" value="KAB2595939.1"/>
    <property type="molecule type" value="Genomic_DNA"/>
</dbReference>
<dbReference type="Proteomes" id="UP000327157">
    <property type="component" value="Chromosome 7"/>
</dbReference>
<dbReference type="InterPro" id="IPR011515">
    <property type="entry name" value="Shugoshin_C"/>
</dbReference>
<proteinExistence type="inferred from homology"/>
<gene>
    <name evidence="6" type="ORF">D8674_031389</name>
</gene>
<comment type="similarity">
    <text evidence="1">Belongs to the shugoshin family.</text>
</comment>
<feature type="region of interest" description="Disordered" evidence="4">
    <location>
        <begin position="451"/>
        <end position="494"/>
    </location>
</feature>